<dbReference type="InterPro" id="IPR051906">
    <property type="entry name" value="TolC-like"/>
</dbReference>
<dbReference type="RefSeq" id="WP_208634176.1">
    <property type="nucleotide sequence ID" value="NZ_CP059319.1"/>
</dbReference>
<evidence type="ECO:0000313" key="12">
    <source>
        <dbReference type="Proteomes" id="UP000664914"/>
    </source>
</evidence>
<sequence length="523" mass="56696">MLGSVLLACLPSLPAHAETLMDAVESAYATNPTLVEQRYRQKSTNETYVQTRGQYGPSVSVTGQATYTYEKLRQRSGDSYDGELSVSVRQPVYSGGRLRGALAEARANVRGSQEQLRRVEGEVVRLVIQAYGAVLRDQQRLEVSRENVAALREQLAERKARRKVRDATITDVAQSDARLAAGESQLASAEAQLAISRGDYLRIVGHEPGALQPMPELPGLPETIDEAFAVADQENANLTAARFSEEASRANIAEQRGNKRPQASISASAGKLGPLSPYDRHNLTTEVTAQITITQPIFQAGTISSRIRQAQDQNNAAQAALDGERRQALQDVVLAWSQLSAARVAVVAGRRQVEAAQITFAGMQREEQYGLRSTTDVLNAEQELASAQLTLLSSRYSEYVARASLLLAMGRLDARTVNSAIPARDLDAEFKRVRWRGISPTEPAAMLLDRIGSASPHARPKVELRGANQPKPTGATTMPPPPPKDSVEEPLTPISKSRVVTAAEIPSIVGDYGDPPPLPDDPR</sequence>
<evidence type="ECO:0000313" key="11">
    <source>
        <dbReference type="EMBL" id="QTH24100.1"/>
    </source>
</evidence>
<dbReference type="GO" id="GO:0015288">
    <property type="term" value="F:porin activity"/>
    <property type="evidence" value="ECO:0007669"/>
    <property type="project" value="TreeGrafter"/>
</dbReference>
<dbReference type="Proteomes" id="UP000664914">
    <property type="component" value="Chromosome"/>
</dbReference>
<feature type="region of interest" description="Disordered" evidence="9">
    <location>
        <begin position="456"/>
        <end position="523"/>
    </location>
</feature>
<reference evidence="11" key="2">
    <citation type="submission" date="2021-04" db="EMBL/GenBank/DDBJ databases">
        <title>Isolation and genomic analysis of the ibuprofen-degrading bacterium Sphingomonas strain MPO218.</title>
        <authorList>
            <person name="Aulestia M."/>
            <person name="Flores A."/>
            <person name="Mangas E.L."/>
            <person name="Perez-Pulido A.J."/>
            <person name="Santero E."/>
            <person name="Camacho E.M."/>
        </authorList>
    </citation>
    <scope>NUCLEOTIDE SEQUENCE</scope>
    <source>
        <strain evidence="11">MPO218</strain>
    </source>
</reference>
<keyword evidence="3" id="KW-0813">Transport</keyword>
<evidence type="ECO:0000256" key="8">
    <source>
        <dbReference type="SAM" id="Coils"/>
    </source>
</evidence>
<dbReference type="PANTHER" id="PTHR30026:SF22">
    <property type="entry name" value="OUTER MEMBRANE EFFLUX PROTEIN"/>
    <property type="match status" value="1"/>
</dbReference>
<dbReference type="NCBIfam" id="TIGR01844">
    <property type="entry name" value="type_I_sec_TolC"/>
    <property type="match status" value="1"/>
</dbReference>
<accession>A0A975D9C0</accession>
<evidence type="ECO:0000256" key="6">
    <source>
        <dbReference type="ARBA" id="ARBA00023136"/>
    </source>
</evidence>
<dbReference type="SUPFAM" id="SSF56954">
    <property type="entry name" value="Outer membrane efflux proteins (OEP)"/>
    <property type="match status" value="1"/>
</dbReference>
<feature type="chain" id="PRO_5037171473" evidence="10">
    <location>
        <begin position="18"/>
        <end position="523"/>
    </location>
</feature>
<dbReference type="Pfam" id="PF02321">
    <property type="entry name" value="OEP"/>
    <property type="match status" value="2"/>
</dbReference>
<keyword evidence="7" id="KW-0998">Cell outer membrane</keyword>
<comment type="subcellular location">
    <subcellularLocation>
        <location evidence="1">Cell outer membrane</location>
    </subcellularLocation>
</comment>
<feature type="region of interest" description="Disordered" evidence="9">
    <location>
        <begin position="249"/>
        <end position="277"/>
    </location>
</feature>
<proteinExistence type="inferred from homology"/>
<reference evidence="11" key="1">
    <citation type="submission" date="2020-07" db="EMBL/GenBank/DDBJ databases">
        <authorList>
            <person name="Camacho E."/>
        </authorList>
    </citation>
    <scope>NUCLEOTIDE SEQUENCE</scope>
    <source>
        <strain evidence="11">MPO218</strain>
    </source>
</reference>
<evidence type="ECO:0000256" key="7">
    <source>
        <dbReference type="ARBA" id="ARBA00023237"/>
    </source>
</evidence>
<evidence type="ECO:0000256" key="9">
    <source>
        <dbReference type="SAM" id="MobiDB-lite"/>
    </source>
</evidence>
<dbReference type="InterPro" id="IPR010130">
    <property type="entry name" value="T1SS_OMP_TolC"/>
</dbReference>
<keyword evidence="4" id="KW-1134">Transmembrane beta strand</keyword>
<dbReference type="Gene3D" id="1.20.1600.10">
    <property type="entry name" value="Outer membrane efflux proteins (OEP)"/>
    <property type="match status" value="1"/>
</dbReference>
<evidence type="ECO:0000256" key="5">
    <source>
        <dbReference type="ARBA" id="ARBA00022692"/>
    </source>
</evidence>
<evidence type="ECO:0000256" key="3">
    <source>
        <dbReference type="ARBA" id="ARBA00022448"/>
    </source>
</evidence>
<dbReference type="EMBL" id="CP059319">
    <property type="protein sequence ID" value="QTH24100.1"/>
    <property type="molecule type" value="Genomic_DNA"/>
</dbReference>
<keyword evidence="5" id="KW-0812">Transmembrane</keyword>
<gene>
    <name evidence="11" type="ORF">HRJ34_11655</name>
</gene>
<comment type="similarity">
    <text evidence="2">Belongs to the outer membrane factor (OMF) (TC 1.B.17) family.</text>
</comment>
<keyword evidence="6" id="KW-0472">Membrane</keyword>
<feature type="compositionally biased region" description="Pro residues" evidence="9">
    <location>
        <begin position="514"/>
        <end position="523"/>
    </location>
</feature>
<keyword evidence="8" id="KW-0175">Coiled coil</keyword>
<dbReference type="PANTHER" id="PTHR30026">
    <property type="entry name" value="OUTER MEMBRANE PROTEIN TOLC"/>
    <property type="match status" value="1"/>
</dbReference>
<organism evidence="11 12">
    <name type="scientific">Rhizorhabdus wittichii</name>
    <dbReference type="NCBI Taxonomy" id="160791"/>
    <lineage>
        <taxon>Bacteria</taxon>
        <taxon>Pseudomonadati</taxon>
        <taxon>Pseudomonadota</taxon>
        <taxon>Alphaproteobacteria</taxon>
        <taxon>Sphingomonadales</taxon>
        <taxon>Sphingomonadaceae</taxon>
        <taxon>Rhizorhabdus</taxon>
    </lineage>
</organism>
<evidence type="ECO:0000256" key="2">
    <source>
        <dbReference type="ARBA" id="ARBA00007613"/>
    </source>
</evidence>
<dbReference type="GO" id="GO:0009279">
    <property type="term" value="C:cell outer membrane"/>
    <property type="evidence" value="ECO:0007669"/>
    <property type="project" value="UniProtKB-SubCell"/>
</dbReference>
<dbReference type="InterPro" id="IPR003423">
    <property type="entry name" value="OMP_efflux"/>
</dbReference>
<feature type="signal peptide" evidence="10">
    <location>
        <begin position="1"/>
        <end position="17"/>
    </location>
</feature>
<name>A0A975D9C0_9SPHN</name>
<evidence type="ECO:0000256" key="10">
    <source>
        <dbReference type="SAM" id="SignalP"/>
    </source>
</evidence>
<evidence type="ECO:0000256" key="4">
    <source>
        <dbReference type="ARBA" id="ARBA00022452"/>
    </source>
</evidence>
<keyword evidence="10" id="KW-0732">Signal</keyword>
<evidence type="ECO:0000256" key="1">
    <source>
        <dbReference type="ARBA" id="ARBA00004442"/>
    </source>
</evidence>
<dbReference type="GO" id="GO:0015562">
    <property type="term" value="F:efflux transmembrane transporter activity"/>
    <property type="evidence" value="ECO:0007669"/>
    <property type="project" value="InterPro"/>
</dbReference>
<dbReference type="GO" id="GO:1990281">
    <property type="term" value="C:efflux pump complex"/>
    <property type="evidence" value="ECO:0007669"/>
    <property type="project" value="TreeGrafter"/>
</dbReference>
<protein>
    <submittedName>
        <fullName evidence="11">TolC family outer membrane protein</fullName>
    </submittedName>
</protein>
<dbReference type="AlphaFoldDB" id="A0A975D9C0"/>
<feature type="coiled-coil region" evidence="8">
    <location>
        <begin position="102"/>
        <end position="161"/>
    </location>
</feature>